<name>A0A2W4U0P5_9CYAN</name>
<gene>
    <name evidence="7" type="ORF">DCF25_17040</name>
</gene>
<dbReference type="AlphaFoldDB" id="A0A2W4U0P5"/>
<sequence length="329" mass="36089">PQKAVRQLIFSLFPYPDRIRLLLTPLALYQKLGLSKFLQSTGLLKRLSPNLAAMETLLPDVTPSCFFDNLPELILAQGEKRYRVGMILGCVQRVFFSGVNAATARVLSANGCEIVIPRSQGCCSALPEHQGETNQAQALARQMIDSFEDTDVDYIIINAAGCGHTLKEYGHILADDPDYAEKAKAFAAKVRDVQEFLSDVGLSAQLHPLQAQPLVTVYQDACHLLHGQKISQQPRQLLQQIPGLILREPLDAALCCGSAGVYNMLQPEIAQELGQMKVNNLINTGATLIASSNPGCSLQIKQSMERQGKFVALMHPMQLLDMSIKGETF</sequence>
<comment type="caution">
    <text evidence="7">The sequence shown here is derived from an EMBL/GenBank/DDBJ whole genome shotgun (WGS) entry which is preliminary data.</text>
</comment>
<feature type="domain" description="Cysteine-rich" evidence="6">
    <location>
        <begin position="85"/>
        <end position="167"/>
    </location>
</feature>
<dbReference type="GO" id="GO:0046872">
    <property type="term" value="F:metal ion binding"/>
    <property type="evidence" value="ECO:0007669"/>
    <property type="project" value="UniProtKB-KW"/>
</dbReference>
<evidence type="ECO:0000256" key="1">
    <source>
        <dbReference type="ARBA" id="ARBA00022485"/>
    </source>
</evidence>
<evidence type="ECO:0000256" key="4">
    <source>
        <dbReference type="ARBA" id="ARBA00023004"/>
    </source>
</evidence>
<reference evidence="8" key="1">
    <citation type="submission" date="2018-04" db="EMBL/GenBank/DDBJ databases">
        <authorList>
            <person name="Cornet L."/>
        </authorList>
    </citation>
    <scope>NUCLEOTIDE SEQUENCE [LARGE SCALE GENOMIC DNA]</scope>
</reference>
<reference evidence="7 8" key="2">
    <citation type="submission" date="2018-06" db="EMBL/GenBank/DDBJ databases">
        <title>Metagenomic assembly of (sub)arctic Cyanobacteria and their associated microbiome from non-axenic cultures.</title>
        <authorList>
            <person name="Baurain D."/>
        </authorList>
    </citation>
    <scope>NUCLEOTIDE SEQUENCE [LARGE SCALE GENOMIC DNA]</scope>
    <source>
        <strain evidence="7">ULC129bin1</strain>
    </source>
</reference>
<dbReference type="PANTHER" id="PTHR32479:SF17">
    <property type="entry name" value="GLYCOLATE OXIDASE IRON-SULFUR SUBUNIT"/>
    <property type="match status" value="1"/>
</dbReference>
<organism evidence="7 8">
    <name type="scientific">Leptolyngbya foveolarum</name>
    <dbReference type="NCBI Taxonomy" id="47253"/>
    <lineage>
        <taxon>Bacteria</taxon>
        <taxon>Bacillati</taxon>
        <taxon>Cyanobacteriota</taxon>
        <taxon>Cyanophyceae</taxon>
        <taxon>Leptolyngbyales</taxon>
        <taxon>Leptolyngbyaceae</taxon>
        <taxon>Leptolyngbya group</taxon>
        <taxon>Leptolyngbya</taxon>
    </lineage>
</organism>
<proteinExistence type="predicted"/>
<keyword evidence="4" id="KW-0408">Iron</keyword>
<evidence type="ECO:0000256" key="5">
    <source>
        <dbReference type="ARBA" id="ARBA00023014"/>
    </source>
</evidence>
<dbReference type="GO" id="GO:0016491">
    <property type="term" value="F:oxidoreductase activity"/>
    <property type="evidence" value="ECO:0007669"/>
    <property type="project" value="UniProtKB-ARBA"/>
</dbReference>
<dbReference type="GO" id="GO:0051539">
    <property type="term" value="F:4 iron, 4 sulfur cluster binding"/>
    <property type="evidence" value="ECO:0007669"/>
    <property type="project" value="UniProtKB-KW"/>
</dbReference>
<protein>
    <submittedName>
        <fullName evidence="7">Glycolate oxidase</fullName>
    </submittedName>
</protein>
<keyword evidence="1" id="KW-0004">4Fe-4S</keyword>
<feature type="domain" description="Cysteine-rich" evidence="6">
    <location>
        <begin position="217"/>
        <end position="301"/>
    </location>
</feature>
<dbReference type="Proteomes" id="UP000249354">
    <property type="component" value="Unassembled WGS sequence"/>
</dbReference>
<keyword evidence="5" id="KW-0411">Iron-sulfur</keyword>
<feature type="non-terminal residue" evidence="7">
    <location>
        <position position="1"/>
    </location>
</feature>
<dbReference type="InterPro" id="IPR004017">
    <property type="entry name" value="Cys_rich_dom"/>
</dbReference>
<evidence type="ECO:0000313" key="7">
    <source>
        <dbReference type="EMBL" id="PZO12747.1"/>
    </source>
</evidence>
<dbReference type="Pfam" id="PF02754">
    <property type="entry name" value="CCG"/>
    <property type="match status" value="2"/>
</dbReference>
<dbReference type="EMBL" id="QBMC01000140">
    <property type="protein sequence ID" value="PZO12747.1"/>
    <property type="molecule type" value="Genomic_DNA"/>
</dbReference>
<evidence type="ECO:0000313" key="8">
    <source>
        <dbReference type="Proteomes" id="UP000249354"/>
    </source>
</evidence>
<evidence type="ECO:0000256" key="2">
    <source>
        <dbReference type="ARBA" id="ARBA00022723"/>
    </source>
</evidence>
<evidence type="ECO:0000256" key="3">
    <source>
        <dbReference type="ARBA" id="ARBA00022737"/>
    </source>
</evidence>
<keyword evidence="3" id="KW-0677">Repeat</keyword>
<keyword evidence="2" id="KW-0479">Metal-binding</keyword>
<evidence type="ECO:0000259" key="6">
    <source>
        <dbReference type="Pfam" id="PF02754"/>
    </source>
</evidence>
<dbReference type="PANTHER" id="PTHR32479">
    <property type="entry name" value="GLYCOLATE OXIDASE IRON-SULFUR SUBUNIT"/>
    <property type="match status" value="1"/>
</dbReference>
<accession>A0A2W4U0P5</accession>